<dbReference type="GO" id="GO:0004620">
    <property type="term" value="F:phospholipase activity"/>
    <property type="evidence" value="ECO:0007669"/>
    <property type="project" value="TreeGrafter"/>
</dbReference>
<dbReference type="GO" id="GO:0046872">
    <property type="term" value="F:metal ion binding"/>
    <property type="evidence" value="ECO:0007669"/>
    <property type="project" value="InterPro"/>
</dbReference>
<protein>
    <submittedName>
        <fullName evidence="2">DDHD domain-containing protein</fullName>
    </submittedName>
</protein>
<dbReference type="EMBL" id="AFRT01002509">
    <property type="protein sequence ID" value="ELU37663.1"/>
    <property type="molecule type" value="Genomic_DNA"/>
</dbReference>
<dbReference type="InterPro" id="IPR058055">
    <property type="entry name" value="PA-PLA1"/>
</dbReference>
<name>L8WLG2_THACA</name>
<dbReference type="OrthoDB" id="69269at2759"/>
<evidence type="ECO:0000313" key="3">
    <source>
        <dbReference type="Proteomes" id="UP000011668"/>
    </source>
</evidence>
<keyword evidence="3" id="KW-1185">Reference proteome</keyword>
<sequence>MRSHMFMIGSPLGIFMHINQAQLIGRERTMDAREDELDRTGRFGCLAVDALYNIFNPSDPIVSPQPLCRFRTMKQSTIPSVGTTTLATLGSRITKMFDGFALPLSGSRAASPAPKSRAKQEESMEALDLGGEDRLVGQARGESRAERRFRALNSHGTIDFALPSEGTISDYVGKSHLVFETSVAFANRLAGIRYDHYYWADSSLATFVLTEIFARKEDLLRTGMSLGVKG</sequence>
<proteinExistence type="predicted"/>
<dbReference type="Pfam" id="PF02862">
    <property type="entry name" value="DDHD"/>
    <property type="match status" value="1"/>
</dbReference>
<dbReference type="GO" id="GO:0005737">
    <property type="term" value="C:cytoplasm"/>
    <property type="evidence" value="ECO:0007669"/>
    <property type="project" value="TreeGrafter"/>
</dbReference>
<dbReference type="STRING" id="983506.L8WLG2"/>
<dbReference type="AlphaFoldDB" id="L8WLG2"/>
<accession>L8WLG2</accession>
<dbReference type="Proteomes" id="UP000011668">
    <property type="component" value="Unassembled WGS sequence"/>
</dbReference>
<reference evidence="2 3" key="1">
    <citation type="journal article" date="2013" name="Nat. Commun.">
        <title>The evolution and pathogenic mechanisms of the rice sheath blight pathogen.</title>
        <authorList>
            <person name="Zheng A."/>
            <person name="Lin R."/>
            <person name="Xu L."/>
            <person name="Qin P."/>
            <person name="Tang C."/>
            <person name="Ai P."/>
            <person name="Zhang D."/>
            <person name="Liu Y."/>
            <person name="Sun Z."/>
            <person name="Feng H."/>
            <person name="Wang Y."/>
            <person name="Chen Y."/>
            <person name="Liang X."/>
            <person name="Fu R."/>
            <person name="Li Q."/>
            <person name="Zhang J."/>
            <person name="Yu X."/>
            <person name="Xie Z."/>
            <person name="Ding L."/>
            <person name="Guan P."/>
            <person name="Tang J."/>
            <person name="Liang Y."/>
            <person name="Wang S."/>
            <person name="Deng Q."/>
            <person name="Li S."/>
            <person name="Zhu J."/>
            <person name="Wang L."/>
            <person name="Liu H."/>
            <person name="Li P."/>
        </authorList>
    </citation>
    <scope>NUCLEOTIDE SEQUENCE [LARGE SCALE GENOMIC DNA]</scope>
    <source>
        <strain evidence="3">AG-1 IA</strain>
    </source>
</reference>
<comment type="caution">
    <text evidence="2">The sequence shown here is derived from an EMBL/GenBank/DDBJ whole genome shotgun (WGS) entry which is preliminary data.</text>
</comment>
<evidence type="ECO:0000259" key="1">
    <source>
        <dbReference type="PROSITE" id="PS51043"/>
    </source>
</evidence>
<feature type="domain" description="DDHD" evidence="1">
    <location>
        <begin position="1"/>
        <end position="214"/>
    </location>
</feature>
<dbReference type="InterPro" id="IPR004177">
    <property type="entry name" value="DDHD_dom"/>
</dbReference>
<dbReference type="PANTHER" id="PTHR23509:SF6">
    <property type="entry name" value="PHOSPHOLIPASE C1020.13C-RELATED"/>
    <property type="match status" value="1"/>
</dbReference>
<dbReference type="PANTHER" id="PTHR23509">
    <property type="entry name" value="PA-PL1 PHOSPHOLIPASE FAMILY"/>
    <property type="match status" value="1"/>
</dbReference>
<gene>
    <name evidence="2" type="ORF">AG1IA_08310</name>
</gene>
<organism evidence="2 3">
    <name type="scientific">Thanatephorus cucumeris (strain AG1-IA)</name>
    <name type="common">Rice sheath blight fungus</name>
    <name type="synonym">Rhizoctonia solani</name>
    <dbReference type="NCBI Taxonomy" id="983506"/>
    <lineage>
        <taxon>Eukaryota</taxon>
        <taxon>Fungi</taxon>
        <taxon>Dikarya</taxon>
        <taxon>Basidiomycota</taxon>
        <taxon>Agaricomycotina</taxon>
        <taxon>Agaricomycetes</taxon>
        <taxon>Cantharellales</taxon>
        <taxon>Ceratobasidiaceae</taxon>
        <taxon>Rhizoctonia</taxon>
        <taxon>Rhizoctonia solani AG-1</taxon>
    </lineage>
</organism>
<dbReference type="PROSITE" id="PS51043">
    <property type="entry name" value="DDHD"/>
    <property type="match status" value="1"/>
</dbReference>
<dbReference type="SMART" id="SM01127">
    <property type="entry name" value="DDHD"/>
    <property type="match status" value="1"/>
</dbReference>
<evidence type="ECO:0000313" key="2">
    <source>
        <dbReference type="EMBL" id="ELU37663.1"/>
    </source>
</evidence>
<dbReference type="HOGENOM" id="CLU_105153_0_0_1"/>